<dbReference type="RefSeq" id="WP_376864267.1">
    <property type="nucleotide sequence ID" value="NZ_JBHRYB010000001.1"/>
</dbReference>
<dbReference type="Proteomes" id="UP001595722">
    <property type="component" value="Unassembled WGS sequence"/>
</dbReference>
<evidence type="ECO:0000313" key="2">
    <source>
        <dbReference type="Proteomes" id="UP001595722"/>
    </source>
</evidence>
<protein>
    <submittedName>
        <fullName evidence="1">Uncharacterized protein</fullName>
    </submittedName>
</protein>
<proteinExistence type="predicted"/>
<gene>
    <name evidence="1" type="ORF">ACFOMG_01160</name>
</gene>
<name>A0ABV7VPT4_9GAMM</name>
<comment type="caution">
    <text evidence="1">The sequence shown here is derived from an EMBL/GenBank/DDBJ whole genome shotgun (WGS) entry which is preliminary data.</text>
</comment>
<evidence type="ECO:0000313" key="1">
    <source>
        <dbReference type="EMBL" id="MFC3678717.1"/>
    </source>
</evidence>
<dbReference type="EMBL" id="JBHRYB010000001">
    <property type="protein sequence ID" value="MFC3678717.1"/>
    <property type="molecule type" value="Genomic_DNA"/>
</dbReference>
<accession>A0ABV7VPT4</accession>
<keyword evidence="2" id="KW-1185">Reference proteome</keyword>
<reference evidence="2" key="1">
    <citation type="journal article" date="2019" name="Int. J. Syst. Evol. Microbiol.">
        <title>The Global Catalogue of Microorganisms (GCM) 10K type strain sequencing project: providing services to taxonomists for standard genome sequencing and annotation.</title>
        <authorList>
            <consortium name="The Broad Institute Genomics Platform"/>
            <consortium name="The Broad Institute Genome Sequencing Center for Infectious Disease"/>
            <person name="Wu L."/>
            <person name="Ma J."/>
        </authorList>
    </citation>
    <scope>NUCLEOTIDE SEQUENCE [LARGE SCALE GENOMIC DNA]</scope>
    <source>
        <strain evidence="2">KCTC 42424</strain>
    </source>
</reference>
<organism evidence="1 2">
    <name type="scientific">Bacterioplanoides pacificum</name>
    <dbReference type="NCBI Taxonomy" id="1171596"/>
    <lineage>
        <taxon>Bacteria</taxon>
        <taxon>Pseudomonadati</taxon>
        <taxon>Pseudomonadota</taxon>
        <taxon>Gammaproteobacteria</taxon>
        <taxon>Oceanospirillales</taxon>
        <taxon>Oceanospirillaceae</taxon>
        <taxon>Bacterioplanoides</taxon>
    </lineage>
</organism>
<sequence length="110" mass="12882">MTTPQWTPIRESSLLLLLQQAQQKMDDDGRRIWQQVRLEQPELWQQHPWGDEGCGFWVVAVFGRRCIYFNDIRGGFCLSSFRDWGNIDQYCQATPALADILNQHFLPEPA</sequence>